<keyword evidence="3" id="KW-0728">SH3 domain</keyword>
<evidence type="ECO:0000313" key="9">
    <source>
        <dbReference type="EMBL" id="KAF7344255.1"/>
    </source>
</evidence>
<evidence type="ECO:0000256" key="6">
    <source>
        <dbReference type="ARBA" id="ARBA00022803"/>
    </source>
</evidence>
<organism evidence="9 10">
    <name type="scientific">Mycena venus</name>
    <dbReference type="NCBI Taxonomy" id="2733690"/>
    <lineage>
        <taxon>Eukaryota</taxon>
        <taxon>Fungi</taxon>
        <taxon>Dikarya</taxon>
        <taxon>Basidiomycota</taxon>
        <taxon>Agaricomycotina</taxon>
        <taxon>Agaricomycetes</taxon>
        <taxon>Agaricomycetidae</taxon>
        <taxon>Agaricales</taxon>
        <taxon>Marasmiineae</taxon>
        <taxon>Mycenaceae</taxon>
        <taxon>Mycena</taxon>
    </lineage>
</organism>
<dbReference type="AlphaFoldDB" id="A0A8H6XQ05"/>
<dbReference type="EMBL" id="JACAZI010000015">
    <property type="protein sequence ID" value="KAF7344255.1"/>
    <property type="molecule type" value="Genomic_DNA"/>
</dbReference>
<gene>
    <name evidence="9" type="ORF">MVEN_01716800</name>
</gene>
<dbReference type="Proteomes" id="UP000620124">
    <property type="component" value="Unassembled WGS sequence"/>
</dbReference>
<evidence type="ECO:0000256" key="2">
    <source>
        <dbReference type="ARBA" id="ARBA00008051"/>
    </source>
</evidence>
<keyword evidence="10" id="KW-1185">Reference proteome</keyword>
<feature type="compositionally biased region" description="Basic and acidic residues" evidence="8">
    <location>
        <begin position="238"/>
        <end position="255"/>
    </location>
</feature>
<evidence type="ECO:0000256" key="8">
    <source>
        <dbReference type="SAM" id="MobiDB-lite"/>
    </source>
</evidence>
<dbReference type="InterPro" id="IPR051864">
    <property type="entry name" value="NCF2_NOXA1"/>
</dbReference>
<feature type="repeat" description="TPR" evidence="7">
    <location>
        <begin position="38"/>
        <end position="71"/>
    </location>
</feature>
<protein>
    <submittedName>
        <fullName evidence="9">P-type phospholipid transporter</fullName>
    </submittedName>
</protein>
<dbReference type="PROSITE" id="PS50005">
    <property type="entry name" value="TPR"/>
    <property type="match status" value="1"/>
</dbReference>
<evidence type="ECO:0000256" key="3">
    <source>
        <dbReference type="ARBA" id="ARBA00022443"/>
    </source>
</evidence>
<dbReference type="GO" id="GO:0005737">
    <property type="term" value="C:cytoplasm"/>
    <property type="evidence" value="ECO:0007669"/>
    <property type="project" value="UniProtKB-SubCell"/>
</dbReference>
<comment type="subcellular location">
    <subcellularLocation>
        <location evidence="1">Cytoplasm</location>
    </subcellularLocation>
</comment>
<keyword evidence="4" id="KW-0963">Cytoplasm</keyword>
<evidence type="ECO:0000256" key="7">
    <source>
        <dbReference type="PROSITE-ProRule" id="PRU00339"/>
    </source>
</evidence>
<comment type="similarity">
    <text evidence="2">Belongs to the NCF2/NOXA1 family.</text>
</comment>
<dbReference type="PANTHER" id="PTHR15175">
    <property type="entry name" value="NEUTROPHIL CYTOSOLIC FACTOR 2, NEUTROPHIL NADPH OXIDASE FACTOR 2"/>
    <property type="match status" value="1"/>
</dbReference>
<evidence type="ECO:0000313" key="10">
    <source>
        <dbReference type="Proteomes" id="UP000620124"/>
    </source>
</evidence>
<feature type="region of interest" description="Disordered" evidence="8">
    <location>
        <begin position="236"/>
        <end position="267"/>
    </location>
</feature>
<dbReference type="PANTHER" id="PTHR15175:SF0">
    <property type="entry name" value="SH3 DOMAIN-CONTAINING PROTEIN C23A1.17"/>
    <property type="match status" value="1"/>
</dbReference>
<dbReference type="SMART" id="SM00028">
    <property type="entry name" value="TPR"/>
    <property type="match status" value="3"/>
</dbReference>
<keyword evidence="5" id="KW-0677">Repeat</keyword>
<dbReference type="SUPFAM" id="SSF48452">
    <property type="entry name" value="TPR-like"/>
    <property type="match status" value="1"/>
</dbReference>
<comment type="caution">
    <text evidence="9">The sequence shown here is derived from an EMBL/GenBank/DDBJ whole genome shotgun (WGS) entry which is preliminary data.</text>
</comment>
<dbReference type="Gene3D" id="1.25.40.10">
    <property type="entry name" value="Tetratricopeptide repeat domain"/>
    <property type="match status" value="1"/>
</dbReference>
<keyword evidence="6 7" id="KW-0802">TPR repeat</keyword>
<dbReference type="InterPro" id="IPR011990">
    <property type="entry name" value="TPR-like_helical_dom_sf"/>
</dbReference>
<proteinExistence type="inferred from homology"/>
<sequence>MPLSLKTKLRTWAVALAAYDEEDYETALGLFSRLPKSSIILTNMGLIYAALGEHEAAVDRFIQATLRDPYLAVAYFQCGVSNFLLARYDLAYRDFREALRHLRNNQTIDYEQLGLAFKLYPFEVLFNRGLCLIALERPDAGLADLRAARKLKASKDHEIVEGAIWRRGDGYMVFSIPRGTCYRPSVKKLVNAGSRDYMGEAKLIAALDIHDTSTGFSGVERLQLHRYFDGNVNWRSASAEEQRPETETDIDDARSRPVPPRGASINDATRGGVRLSLCLLRPSYACMRADLTGRADAVLSWLRTSVDDV</sequence>
<reference evidence="9" key="1">
    <citation type="submission" date="2020-05" db="EMBL/GenBank/DDBJ databases">
        <title>Mycena genomes resolve the evolution of fungal bioluminescence.</title>
        <authorList>
            <person name="Tsai I.J."/>
        </authorList>
    </citation>
    <scope>NUCLEOTIDE SEQUENCE</scope>
    <source>
        <strain evidence="9">CCC161011</strain>
    </source>
</reference>
<accession>A0A8H6XQ05</accession>
<evidence type="ECO:0000256" key="5">
    <source>
        <dbReference type="ARBA" id="ARBA00022737"/>
    </source>
</evidence>
<name>A0A8H6XQ05_9AGAR</name>
<dbReference type="InterPro" id="IPR019734">
    <property type="entry name" value="TPR_rpt"/>
</dbReference>
<dbReference type="FunFam" id="1.25.40.10:FF:000017">
    <property type="entry name" value="NADPH oxidase regulator NoxR"/>
    <property type="match status" value="1"/>
</dbReference>
<dbReference type="OrthoDB" id="9450131at2759"/>
<evidence type="ECO:0000256" key="1">
    <source>
        <dbReference type="ARBA" id="ARBA00004496"/>
    </source>
</evidence>
<evidence type="ECO:0000256" key="4">
    <source>
        <dbReference type="ARBA" id="ARBA00022490"/>
    </source>
</evidence>